<keyword evidence="2" id="KW-0456">Lyase</keyword>
<proteinExistence type="predicted"/>
<dbReference type="InterPro" id="IPR004360">
    <property type="entry name" value="Glyas_Fos-R_dOase_dom"/>
</dbReference>
<sequence>MPKPDITSGSPCWIDLMTADPQRSMDFYSELFGWTYEVGDQEKYGGYTMAFKDGQSVAGLMKNDGQSGYPDVWSTYLRVDDIGATVEAAAANGGAVFMPPMEVPEQGKMAMIGDPGGASLGLWEFGGHTGYQLVAEEGAPAWHELFTRNFPAAVKFYEDVFGWDINVVGDTDEFRYSTLGSNEDAKAGIMDASSFLPAEVPANWHVYFAVDNADATIEKALAQGGTVIQPAEDTPHGRNAALTDATGAPFWITQEIKQG</sequence>
<dbReference type="RefSeq" id="WP_210000129.1">
    <property type="nucleotide sequence ID" value="NZ_BAAAJY010000001.1"/>
</dbReference>
<feature type="domain" description="VOC" evidence="1">
    <location>
        <begin position="10"/>
        <end position="125"/>
    </location>
</feature>
<reference evidence="2 3" key="1">
    <citation type="submission" date="2021-03" db="EMBL/GenBank/DDBJ databases">
        <title>Sequencing the genomes of 1000 actinobacteria strains.</title>
        <authorList>
            <person name="Klenk H.-P."/>
        </authorList>
    </citation>
    <scope>NUCLEOTIDE SEQUENCE [LARGE SCALE GENOMIC DNA]</scope>
    <source>
        <strain evidence="2 3">DSM 15797</strain>
    </source>
</reference>
<accession>A0ABS4XHB2</accession>
<dbReference type="InterPro" id="IPR029068">
    <property type="entry name" value="Glyas_Bleomycin-R_OHBP_Dase"/>
</dbReference>
<dbReference type="Proteomes" id="UP001296993">
    <property type="component" value="Unassembled WGS sequence"/>
</dbReference>
<feature type="domain" description="VOC" evidence="1">
    <location>
        <begin position="139"/>
        <end position="259"/>
    </location>
</feature>
<protein>
    <submittedName>
        <fullName evidence="2">Enzyme related to lactoylglutathione lyase</fullName>
    </submittedName>
</protein>
<name>A0ABS4XHB2_9MICC</name>
<dbReference type="InterPro" id="IPR052164">
    <property type="entry name" value="Anthracycline_SecMetBiosynth"/>
</dbReference>
<dbReference type="GO" id="GO:0016829">
    <property type="term" value="F:lyase activity"/>
    <property type="evidence" value="ECO:0007669"/>
    <property type="project" value="UniProtKB-KW"/>
</dbReference>
<dbReference type="SUPFAM" id="SSF54593">
    <property type="entry name" value="Glyoxalase/Bleomycin resistance protein/Dihydroxybiphenyl dioxygenase"/>
    <property type="match status" value="2"/>
</dbReference>
<dbReference type="PANTHER" id="PTHR33993">
    <property type="entry name" value="GLYOXALASE-RELATED"/>
    <property type="match status" value="1"/>
</dbReference>
<dbReference type="Pfam" id="PF00903">
    <property type="entry name" value="Glyoxalase"/>
    <property type="match status" value="2"/>
</dbReference>
<dbReference type="Gene3D" id="3.10.180.10">
    <property type="entry name" value="2,3-Dihydroxybiphenyl 1,2-Dioxygenase, domain 1"/>
    <property type="match status" value="2"/>
</dbReference>
<evidence type="ECO:0000313" key="2">
    <source>
        <dbReference type="EMBL" id="MBP2387701.1"/>
    </source>
</evidence>
<dbReference type="InterPro" id="IPR037523">
    <property type="entry name" value="VOC_core"/>
</dbReference>
<dbReference type="CDD" id="cd07247">
    <property type="entry name" value="SgaA_N_like"/>
    <property type="match status" value="2"/>
</dbReference>
<evidence type="ECO:0000313" key="3">
    <source>
        <dbReference type="Proteomes" id="UP001296993"/>
    </source>
</evidence>
<evidence type="ECO:0000259" key="1">
    <source>
        <dbReference type="PROSITE" id="PS51819"/>
    </source>
</evidence>
<dbReference type="PROSITE" id="PS51819">
    <property type="entry name" value="VOC"/>
    <property type="match status" value="2"/>
</dbReference>
<organism evidence="2 3">
    <name type="scientific">Paeniglutamicibacter kerguelensis</name>
    <dbReference type="NCBI Taxonomy" id="254788"/>
    <lineage>
        <taxon>Bacteria</taxon>
        <taxon>Bacillati</taxon>
        <taxon>Actinomycetota</taxon>
        <taxon>Actinomycetes</taxon>
        <taxon>Micrococcales</taxon>
        <taxon>Micrococcaceae</taxon>
        <taxon>Paeniglutamicibacter</taxon>
    </lineage>
</organism>
<dbReference type="EMBL" id="JAGIOF010000001">
    <property type="protein sequence ID" value="MBP2387701.1"/>
    <property type="molecule type" value="Genomic_DNA"/>
</dbReference>
<dbReference type="PANTHER" id="PTHR33993:SF14">
    <property type="entry name" value="GB|AAF24581.1"/>
    <property type="match status" value="1"/>
</dbReference>
<comment type="caution">
    <text evidence="2">The sequence shown here is derived from an EMBL/GenBank/DDBJ whole genome shotgun (WGS) entry which is preliminary data.</text>
</comment>
<gene>
    <name evidence="2" type="ORF">JOF47_003212</name>
</gene>
<keyword evidence="3" id="KW-1185">Reference proteome</keyword>